<dbReference type="Proteomes" id="UP001233999">
    <property type="component" value="Unassembled WGS sequence"/>
</dbReference>
<comment type="caution">
    <text evidence="2">The sequence shown here is derived from an EMBL/GenBank/DDBJ whole genome shotgun (WGS) entry which is preliminary data.</text>
</comment>
<keyword evidence="1" id="KW-0812">Transmembrane</keyword>
<evidence type="ECO:0000313" key="3">
    <source>
        <dbReference type="Proteomes" id="UP001233999"/>
    </source>
</evidence>
<reference evidence="2" key="2">
    <citation type="submission" date="2023-05" db="EMBL/GenBank/DDBJ databases">
        <authorList>
            <person name="Fouks B."/>
        </authorList>
    </citation>
    <scope>NUCLEOTIDE SEQUENCE</scope>
    <source>
        <strain evidence="2">Stay&amp;Tobe</strain>
        <tissue evidence="2">Testes</tissue>
    </source>
</reference>
<organism evidence="2 3">
    <name type="scientific">Diploptera punctata</name>
    <name type="common">Pacific beetle cockroach</name>
    <dbReference type="NCBI Taxonomy" id="6984"/>
    <lineage>
        <taxon>Eukaryota</taxon>
        <taxon>Metazoa</taxon>
        <taxon>Ecdysozoa</taxon>
        <taxon>Arthropoda</taxon>
        <taxon>Hexapoda</taxon>
        <taxon>Insecta</taxon>
        <taxon>Pterygota</taxon>
        <taxon>Neoptera</taxon>
        <taxon>Polyneoptera</taxon>
        <taxon>Dictyoptera</taxon>
        <taxon>Blattodea</taxon>
        <taxon>Blaberoidea</taxon>
        <taxon>Blaberidae</taxon>
        <taxon>Diplopterinae</taxon>
        <taxon>Diploptera</taxon>
    </lineage>
</organism>
<protein>
    <submittedName>
        <fullName evidence="2">Uncharacterized protein</fullName>
    </submittedName>
</protein>
<name>A0AAD8EJB0_DIPPU</name>
<reference evidence="2" key="1">
    <citation type="journal article" date="2023" name="IScience">
        <title>Live-bearing cockroach genome reveals convergent evolutionary mechanisms linked to viviparity in insects and beyond.</title>
        <authorList>
            <person name="Fouks B."/>
            <person name="Harrison M.C."/>
            <person name="Mikhailova A.A."/>
            <person name="Marchal E."/>
            <person name="English S."/>
            <person name="Carruthers M."/>
            <person name="Jennings E.C."/>
            <person name="Chiamaka E.L."/>
            <person name="Frigard R.A."/>
            <person name="Pippel M."/>
            <person name="Attardo G.M."/>
            <person name="Benoit J.B."/>
            <person name="Bornberg-Bauer E."/>
            <person name="Tobe S.S."/>
        </authorList>
    </citation>
    <scope>NUCLEOTIDE SEQUENCE</scope>
    <source>
        <strain evidence="2">Stay&amp;Tobe</strain>
    </source>
</reference>
<feature type="transmembrane region" description="Helical" evidence="1">
    <location>
        <begin position="32"/>
        <end position="51"/>
    </location>
</feature>
<keyword evidence="1" id="KW-0472">Membrane</keyword>
<evidence type="ECO:0000256" key="1">
    <source>
        <dbReference type="SAM" id="Phobius"/>
    </source>
</evidence>
<feature type="transmembrane region" description="Helical" evidence="1">
    <location>
        <begin position="72"/>
        <end position="94"/>
    </location>
</feature>
<keyword evidence="3" id="KW-1185">Reference proteome</keyword>
<dbReference type="AlphaFoldDB" id="A0AAD8EJB0"/>
<accession>A0AAD8EJB0</accession>
<feature type="non-terminal residue" evidence="2">
    <location>
        <position position="95"/>
    </location>
</feature>
<proteinExistence type="predicted"/>
<evidence type="ECO:0000313" key="2">
    <source>
        <dbReference type="EMBL" id="KAJ9592333.1"/>
    </source>
</evidence>
<feature type="non-terminal residue" evidence="2">
    <location>
        <position position="1"/>
    </location>
</feature>
<gene>
    <name evidence="2" type="ORF">L9F63_001153</name>
</gene>
<dbReference type="EMBL" id="JASPKZ010003841">
    <property type="protein sequence ID" value="KAJ9592333.1"/>
    <property type="molecule type" value="Genomic_DNA"/>
</dbReference>
<sequence length="95" mass="10768">CNACFVVSKTLNRGKIFPDQINKLKVSTKMSVYTTPYLTVINIRGLIGYVIRMVGSRSVMQKKSLVVRGRRMYLTIFILHFKILKSPAAVTMLLS</sequence>
<keyword evidence="1" id="KW-1133">Transmembrane helix</keyword>